<dbReference type="EMBL" id="APCN01000890">
    <property type="status" value="NOT_ANNOTATED_CDS"/>
    <property type="molecule type" value="Genomic_DNA"/>
</dbReference>
<reference evidence="2" key="1">
    <citation type="submission" date="2022-08" db="UniProtKB">
        <authorList>
            <consortium name="EnsemblMetazoa"/>
        </authorList>
    </citation>
    <scope>IDENTIFICATION</scope>
    <source>
        <strain evidence="2">Dongola</strain>
    </source>
</reference>
<dbReference type="VEuPathDB" id="VectorBase:AARA002042"/>
<keyword evidence="3" id="KW-1185">Reference proteome</keyword>
<sequence length="296" mass="32427">PKEFLCVCGVQGGAAPEVQPKRFAQIRPGSGKQNFAAAGRSTQANGDRQTKRCGRPIALAKVVPLVMDTDGVYFSPPNNRKTESSFPCHPQNTPNDDDVSPLPRTGVPRQFRSVCYYVSESEMEKIEMLFARCSVGNNSPSEETIGRTFSKFMTLGKVRWGESKHGVSTPQAFPIKAHFCNSELRGAKADSPENCHSNRAEFLIAIFTTVQPMHAIRSGGKPGIRSSTARKETAPTTTTPSLPILVTCVPIISTTPQIIKTDIQPGRLPPGVSSRSFRDNDRLWRLMSTRRPLGEV</sequence>
<feature type="region of interest" description="Disordered" evidence="1">
    <location>
        <begin position="74"/>
        <end position="104"/>
    </location>
</feature>
<organism evidence="2 3">
    <name type="scientific">Anopheles arabiensis</name>
    <name type="common">Mosquito</name>
    <dbReference type="NCBI Taxonomy" id="7173"/>
    <lineage>
        <taxon>Eukaryota</taxon>
        <taxon>Metazoa</taxon>
        <taxon>Ecdysozoa</taxon>
        <taxon>Arthropoda</taxon>
        <taxon>Hexapoda</taxon>
        <taxon>Insecta</taxon>
        <taxon>Pterygota</taxon>
        <taxon>Neoptera</taxon>
        <taxon>Endopterygota</taxon>
        <taxon>Diptera</taxon>
        <taxon>Nematocera</taxon>
        <taxon>Culicoidea</taxon>
        <taxon>Culicidae</taxon>
        <taxon>Anophelinae</taxon>
        <taxon>Anopheles</taxon>
    </lineage>
</organism>
<dbReference type="AlphaFoldDB" id="A0A182HLB2"/>
<evidence type="ECO:0000256" key="1">
    <source>
        <dbReference type="SAM" id="MobiDB-lite"/>
    </source>
</evidence>
<accession>A0A182HLB2</accession>
<feature type="region of interest" description="Disordered" evidence="1">
    <location>
        <begin position="28"/>
        <end position="50"/>
    </location>
</feature>
<protein>
    <submittedName>
        <fullName evidence="2">Uncharacterized protein</fullName>
    </submittedName>
</protein>
<name>A0A182HLB2_ANOAR</name>
<evidence type="ECO:0000313" key="3">
    <source>
        <dbReference type="Proteomes" id="UP000075840"/>
    </source>
</evidence>
<dbReference type="Proteomes" id="UP000075840">
    <property type="component" value="Unassembled WGS sequence"/>
</dbReference>
<feature type="region of interest" description="Disordered" evidence="1">
    <location>
        <begin position="218"/>
        <end position="239"/>
    </location>
</feature>
<dbReference type="EnsemblMetazoa" id="AARA002042-RA">
    <property type="protein sequence ID" value="AARA002042-PA"/>
    <property type="gene ID" value="AARA002042"/>
</dbReference>
<evidence type="ECO:0000313" key="2">
    <source>
        <dbReference type="EnsemblMetazoa" id="AARA002042-PA"/>
    </source>
</evidence>
<proteinExistence type="predicted"/>